<keyword evidence="1" id="KW-1133">Transmembrane helix</keyword>
<feature type="transmembrane region" description="Helical" evidence="1">
    <location>
        <begin position="103"/>
        <end position="126"/>
    </location>
</feature>
<keyword evidence="1" id="KW-0472">Membrane</keyword>
<keyword evidence="3" id="KW-1185">Reference proteome</keyword>
<dbReference type="Pfam" id="PF11877">
    <property type="entry name" value="DUF3397"/>
    <property type="match status" value="1"/>
</dbReference>
<evidence type="ECO:0008006" key="4">
    <source>
        <dbReference type="Google" id="ProtNLM"/>
    </source>
</evidence>
<evidence type="ECO:0000256" key="1">
    <source>
        <dbReference type="SAM" id="Phobius"/>
    </source>
</evidence>
<dbReference type="Proteomes" id="UP000199225">
    <property type="component" value="Unassembled WGS sequence"/>
</dbReference>
<organism evidence="2 3">
    <name type="scientific">Salimicrobium halophilum</name>
    <dbReference type="NCBI Taxonomy" id="86666"/>
    <lineage>
        <taxon>Bacteria</taxon>
        <taxon>Bacillati</taxon>
        <taxon>Bacillota</taxon>
        <taxon>Bacilli</taxon>
        <taxon>Bacillales</taxon>
        <taxon>Bacillaceae</taxon>
        <taxon>Salimicrobium</taxon>
    </lineage>
</organism>
<feature type="transmembrane region" description="Helical" evidence="1">
    <location>
        <begin position="6"/>
        <end position="26"/>
    </location>
</feature>
<keyword evidence="1" id="KW-0812">Transmembrane</keyword>
<feature type="transmembrane region" description="Helical" evidence="1">
    <location>
        <begin position="38"/>
        <end position="57"/>
    </location>
</feature>
<accession>A0A1G8QGP1</accession>
<dbReference type="AlphaFoldDB" id="A0A1G8QGP1"/>
<evidence type="ECO:0000313" key="3">
    <source>
        <dbReference type="Proteomes" id="UP000199225"/>
    </source>
</evidence>
<dbReference type="RefSeq" id="WP_176757402.1">
    <property type="nucleotide sequence ID" value="NZ_FNEV01000001.1"/>
</dbReference>
<proteinExistence type="predicted"/>
<name>A0A1G8QGP1_9BACI</name>
<reference evidence="3" key="1">
    <citation type="submission" date="2016-10" db="EMBL/GenBank/DDBJ databases">
        <authorList>
            <person name="Varghese N."/>
            <person name="Submissions S."/>
        </authorList>
    </citation>
    <scope>NUCLEOTIDE SEQUENCE [LARGE SCALE GENOMIC DNA]</scope>
    <source>
        <strain evidence="3">DSM 4771</strain>
    </source>
</reference>
<dbReference type="EMBL" id="FNEV01000001">
    <property type="protein sequence ID" value="SDJ03753.1"/>
    <property type="molecule type" value="Genomic_DNA"/>
</dbReference>
<protein>
    <recommendedName>
        <fullName evidence="4">DUF3397 domain-containing protein</fullName>
    </recommendedName>
</protein>
<dbReference type="STRING" id="86666.SAMN04490247_0599"/>
<dbReference type="InterPro" id="IPR024515">
    <property type="entry name" value="DUF3397"/>
</dbReference>
<evidence type="ECO:0000313" key="2">
    <source>
        <dbReference type="EMBL" id="SDJ03753.1"/>
    </source>
</evidence>
<feature type="transmembrane region" description="Helical" evidence="1">
    <location>
        <begin position="63"/>
        <end position="83"/>
    </location>
</feature>
<sequence length="128" mass="14820">MINVFTFIVAPIVTMPLLFFLFIYIWFQKWTKTKKRALRGAVHLTAPIFVVDVYLLLEVLFGSGYIGWVVVMLLCLMGLSCVIQYKTREELKFGRTFKGFLRLAFLVFTFAHVSLFSYGFVTHVFLAS</sequence>
<gene>
    <name evidence="2" type="ORF">SAMN04490247_0599</name>
</gene>